<dbReference type="GO" id="GO:0051496">
    <property type="term" value="P:positive regulation of stress fiber assembly"/>
    <property type="evidence" value="ECO:0007669"/>
    <property type="project" value="Ensembl"/>
</dbReference>
<dbReference type="AlphaFoldDB" id="C3PSW9"/>
<dbReference type="GO" id="GO:1902995">
    <property type="term" value="P:positive regulation of phospholipid efflux"/>
    <property type="evidence" value="ECO:0007669"/>
    <property type="project" value="Ensembl"/>
</dbReference>
<dbReference type="GO" id="GO:0043534">
    <property type="term" value="P:blood vessel endothelial cell migration"/>
    <property type="evidence" value="ECO:0007669"/>
    <property type="project" value="Ensembl"/>
</dbReference>
<dbReference type="InterPro" id="IPR050163">
    <property type="entry name" value="Apolipoprotein_A1/A4/E"/>
</dbReference>
<dbReference type="GO" id="GO:0019915">
    <property type="term" value="P:lipid storage"/>
    <property type="evidence" value="ECO:0007669"/>
    <property type="project" value="Ensembl"/>
</dbReference>
<keyword evidence="4" id="KW-0964">Secreted</keyword>
<dbReference type="GO" id="GO:0035025">
    <property type="term" value="P:positive regulation of Rho protein signal transduction"/>
    <property type="evidence" value="ECO:0007669"/>
    <property type="project" value="Ensembl"/>
</dbReference>
<dbReference type="RefSeq" id="XP_058145012.1">
    <property type="nucleotide sequence ID" value="XM_058289029.2"/>
</dbReference>
<dbReference type="GO" id="GO:0120020">
    <property type="term" value="F:cholesterol transfer activity"/>
    <property type="evidence" value="ECO:0007669"/>
    <property type="project" value="Ensembl"/>
</dbReference>
<dbReference type="SUPFAM" id="SSF58113">
    <property type="entry name" value="Apolipoprotein A-I"/>
    <property type="match status" value="1"/>
</dbReference>
<dbReference type="Gene3D" id="1.20.5.20">
    <property type="match status" value="1"/>
</dbReference>
<dbReference type="GO" id="GO:0034361">
    <property type="term" value="C:very-low-density lipoprotein particle"/>
    <property type="evidence" value="ECO:0007669"/>
    <property type="project" value="Ensembl"/>
</dbReference>
<dbReference type="GO" id="GO:0051180">
    <property type="term" value="P:vitamin transport"/>
    <property type="evidence" value="ECO:0007669"/>
    <property type="project" value="Ensembl"/>
</dbReference>
<dbReference type="CTD" id="335"/>
<dbReference type="GO" id="GO:0033344">
    <property type="term" value="P:cholesterol efflux"/>
    <property type="evidence" value="ECO:0007669"/>
    <property type="project" value="Ensembl"/>
</dbReference>
<protein>
    <recommendedName>
        <fullName evidence="17">Apolipoprotein A-I</fullName>
    </recommendedName>
</protein>
<keyword evidence="11" id="KW-0443">Lipid metabolism</keyword>
<dbReference type="GO" id="GO:0070653">
    <property type="term" value="F:high-density lipoprotein particle receptor binding"/>
    <property type="evidence" value="ECO:0007669"/>
    <property type="project" value="Ensembl"/>
</dbReference>
<dbReference type="GO" id="GO:0032489">
    <property type="term" value="P:regulation of Cdc42 protein signal transduction"/>
    <property type="evidence" value="ECO:0007669"/>
    <property type="project" value="Ensembl"/>
</dbReference>
<evidence type="ECO:0000256" key="5">
    <source>
        <dbReference type="ARBA" id="ARBA00022548"/>
    </source>
</evidence>
<dbReference type="GeneID" id="101432754"/>
<dbReference type="GO" id="GO:0042627">
    <property type="term" value="C:chylomicron"/>
    <property type="evidence" value="ECO:0007669"/>
    <property type="project" value="TreeGrafter"/>
</dbReference>
<evidence type="ECO:0000256" key="1">
    <source>
        <dbReference type="ARBA" id="ARBA00004613"/>
    </source>
</evidence>
<evidence type="ECO:0000256" key="3">
    <source>
        <dbReference type="ARBA" id="ARBA00022448"/>
    </source>
</evidence>
<dbReference type="GO" id="GO:0033700">
    <property type="term" value="P:phospholipid efflux"/>
    <property type="evidence" value="ECO:0007669"/>
    <property type="project" value="Ensembl"/>
</dbReference>
<dbReference type="GO" id="GO:0034366">
    <property type="term" value="C:spherical high-density lipoprotein particle"/>
    <property type="evidence" value="ECO:0007669"/>
    <property type="project" value="Ensembl"/>
</dbReference>
<dbReference type="GO" id="GO:0010804">
    <property type="term" value="P:negative regulation of tumor necrosis factor-mediated signaling pathway"/>
    <property type="evidence" value="ECO:0007669"/>
    <property type="project" value="Ensembl"/>
</dbReference>
<evidence type="ECO:0000256" key="10">
    <source>
        <dbReference type="ARBA" id="ARBA00023097"/>
    </source>
</evidence>
<keyword evidence="12" id="KW-0564">Palmitate</keyword>
<dbReference type="HOGENOM" id="CLU_058447_1_0_1"/>
<keyword evidence="14" id="KW-0753">Steroid metabolism</keyword>
<dbReference type="GO" id="GO:0070328">
    <property type="term" value="P:triglyceride homeostasis"/>
    <property type="evidence" value="ECO:0007669"/>
    <property type="project" value="Ensembl"/>
</dbReference>
<keyword evidence="15 19" id="KW-0449">Lipoprotein</keyword>
<dbReference type="GO" id="GO:0030139">
    <property type="term" value="C:endocytic vesicle"/>
    <property type="evidence" value="ECO:0007669"/>
    <property type="project" value="Ensembl"/>
</dbReference>
<dbReference type="GO" id="GO:0034205">
    <property type="term" value="P:amyloid-beta formation"/>
    <property type="evidence" value="ECO:0007669"/>
    <property type="project" value="Ensembl"/>
</dbReference>
<keyword evidence="7" id="KW-0677">Repeat</keyword>
<comment type="subcellular location">
    <subcellularLocation>
        <location evidence="1">Secreted</location>
    </subcellularLocation>
</comment>
<dbReference type="PANTHER" id="PTHR18976:SF11">
    <property type="entry name" value="APOLIPOPROTEIN A-I"/>
    <property type="match status" value="1"/>
</dbReference>
<dbReference type="GO" id="GO:0034115">
    <property type="term" value="P:negative regulation of heterotypic cell-cell adhesion"/>
    <property type="evidence" value="ECO:0007669"/>
    <property type="project" value="Ensembl"/>
</dbReference>
<evidence type="ECO:0000256" key="11">
    <source>
        <dbReference type="ARBA" id="ARBA00023098"/>
    </source>
</evidence>
<feature type="signal peptide" evidence="18">
    <location>
        <begin position="1"/>
        <end position="18"/>
    </location>
</feature>
<proteinExistence type="inferred from homology"/>
<dbReference type="GO" id="GO:0007186">
    <property type="term" value="P:G protein-coupled receptor signaling pathway"/>
    <property type="evidence" value="ECO:0007669"/>
    <property type="project" value="Ensembl"/>
</dbReference>
<dbReference type="GO" id="GO:0043691">
    <property type="term" value="P:reverse cholesterol transport"/>
    <property type="evidence" value="ECO:0007669"/>
    <property type="project" value="Ensembl"/>
</dbReference>
<dbReference type="OrthoDB" id="8727817at2759"/>
<dbReference type="EMBL" id="DP001099">
    <property type="protein sequence ID" value="ACO95318.1"/>
    <property type="molecule type" value="Genomic_DNA"/>
</dbReference>
<accession>C3PSW9</accession>
<dbReference type="GO" id="GO:0005543">
    <property type="term" value="F:phospholipid binding"/>
    <property type="evidence" value="ECO:0007669"/>
    <property type="project" value="Ensembl"/>
</dbReference>
<dbReference type="GO" id="GO:0034191">
    <property type="term" value="F:apolipoprotein A-I receptor binding"/>
    <property type="evidence" value="ECO:0007669"/>
    <property type="project" value="Ensembl"/>
</dbReference>
<evidence type="ECO:0000256" key="8">
    <source>
        <dbReference type="ARBA" id="ARBA00022850"/>
    </source>
</evidence>
<dbReference type="GO" id="GO:0010903">
    <property type="term" value="P:negative regulation of very-low-density lipoprotein particle remodeling"/>
    <property type="evidence" value="ECO:0007669"/>
    <property type="project" value="Ensembl"/>
</dbReference>
<dbReference type="GO" id="GO:0010875">
    <property type="term" value="P:positive regulation of cholesterol efflux"/>
    <property type="evidence" value="ECO:0007669"/>
    <property type="project" value="Ensembl"/>
</dbReference>
<dbReference type="GO" id="GO:0002719">
    <property type="term" value="P:negative regulation of cytokine production involved in immune response"/>
    <property type="evidence" value="ECO:0007669"/>
    <property type="project" value="Ensembl"/>
</dbReference>
<dbReference type="Pfam" id="PF01442">
    <property type="entry name" value="Apolipoprotein"/>
    <property type="match status" value="1"/>
</dbReference>
<dbReference type="GO" id="GO:0042802">
    <property type="term" value="F:identical protein binding"/>
    <property type="evidence" value="ECO:0007669"/>
    <property type="project" value="Ensembl"/>
</dbReference>
<dbReference type="InterPro" id="IPR000074">
    <property type="entry name" value="ApoA_E"/>
</dbReference>
<gene>
    <name evidence="19" type="primary">APOA1</name>
</gene>
<dbReference type="Gene3D" id="6.10.140.380">
    <property type="match status" value="1"/>
</dbReference>
<evidence type="ECO:0000256" key="7">
    <source>
        <dbReference type="ARBA" id="ARBA00022737"/>
    </source>
</evidence>
<dbReference type="GO" id="GO:0050766">
    <property type="term" value="P:positive regulation of phagocytosis"/>
    <property type="evidence" value="ECO:0007669"/>
    <property type="project" value="Ensembl"/>
</dbReference>
<evidence type="ECO:0000256" key="14">
    <source>
        <dbReference type="ARBA" id="ARBA00023221"/>
    </source>
</evidence>
<dbReference type="GO" id="GO:0032691">
    <property type="term" value="P:negative regulation of interleukin-1 beta production"/>
    <property type="evidence" value="ECO:0007669"/>
    <property type="project" value="Ensembl"/>
</dbReference>
<dbReference type="KEGG" id="dnm:101432754"/>
<dbReference type="PANTHER" id="PTHR18976">
    <property type="entry name" value="APOLIPOPROTEIN"/>
    <property type="match status" value="1"/>
</dbReference>
<sequence length="262" mass="30124">MRAVALTLAVLFLTGSQARHFWQRDEPQDPWDRMKDFLGIYLDAVKESGRDYVAQLESSTVGKQLNLKLLDNWDTFSSSVTKLREQLSPVTQQFWDNLEKETAGLRQELSQDVQEIKQKMQPYLDDFQKKWQETAERYRQKVTPLGEDARHKLQELQGQLGELGQEVRDSVRTYVDLLRSQLSPHSEELRQRVMARLEALKEGGGASLAQYQAKASEQLRELGEKAKPAFEDFRQGLLPVLESLKVSFQNALDEASKKLKPS</sequence>
<dbReference type="GO" id="GO:0030300">
    <property type="term" value="P:regulation of intestinal cholesterol absorption"/>
    <property type="evidence" value="ECO:0007669"/>
    <property type="project" value="Ensembl"/>
</dbReference>
<dbReference type="GO" id="GO:0070508">
    <property type="term" value="P:cholesterol import"/>
    <property type="evidence" value="ECO:0007669"/>
    <property type="project" value="Ensembl"/>
</dbReference>
<dbReference type="GO" id="GO:0050821">
    <property type="term" value="P:protein stabilization"/>
    <property type="evidence" value="ECO:0007669"/>
    <property type="project" value="Ensembl"/>
</dbReference>
<keyword evidence="3" id="KW-0813">Transport</keyword>
<evidence type="ECO:0000256" key="12">
    <source>
        <dbReference type="ARBA" id="ARBA00023139"/>
    </source>
</evidence>
<dbReference type="GO" id="GO:0060228">
    <property type="term" value="F:phosphatidylcholine-sterol O-acyltransferase activator activity"/>
    <property type="evidence" value="ECO:0007669"/>
    <property type="project" value="Ensembl"/>
</dbReference>
<dbReference type="GO" id="GO:0031072">
    <property type="term" value="F:heat shock protein binding"/>
    <property type="evidence" value="ECO:0007669"/>
    <property type="project" value="Ensembl"/>
</dbReference>
<evidence type="ECO:0000256" key="16">
    <source>
        <dbReference type="ARBA" id="ARBA00037354"/>
    </source>
</evidence>
<dbReference type="GO" id="GO:0050728">
    <property type="term" value="P:negative regulation of inflammatory response"/>
    <property type="evidence" value="ECO:0007669"/>
    <property type="project" value="Ensembl"/>
</dbReference>
<name>C3PSW9_DASNO</name>
<dbReference type="GO" id="GO:0008035">
    <property type="term" value="F:high-density lipoprotein particle binding"/>
    <property type="evidence" value="ECO:0007669"/>
    <property type="project" value="Ensembl"/>
</dbReference>
<feature type="chain" id="PRO_5002928819" description="Apolipoprotein A-I" evidence="18">
    <location>
        <begin position="19"/>
        <end position="262"/>
    </location>
</feature>
<evidence type="ECO:0000256" key="2">
    <source>
        <dbReference type="ARBA" id="ARBA00008788"/>
    </source>
</evidence>
<dbReference type="GO" id="GO:0019899">
    <property type="term" value="F:enzyme binding"/>
    <property type="evidence" value="ECO:0007669"/>
    <property type="project" value="Ensembl"/>
</dbReference>
<keyword evidence="13" id="KW-1207">Sterol metabolism</keyword>
<dbReference type="GO" id="GO:0001540">
    <property type="term" value="F:amyloid-beta binding"/>
    <property type="evidence" value="ECO:0007669"/>
    <property type="project" value="Ensembl"/>
</dbReference>
<keyword evidence="5" id="KW-0153">Cholesterol metabolism</keyword>
<evidence type="ECO:0000256" key="15">
    <source>
        <dbReference type="ARBA" id="ARBA00023288"/>
    </source>
</evidence>
<keyword evidence="8" id="KW-0345">HDL</keyword>
<dbReference type="GO" id="GO:0034380">
    <property type="term" value="P:high-density lipoprotein particle assembly"/>
    <property type="evidence" value="ECO:0007669"/>
    <property type="project" value="Ensembl"/>
</dbReference>
<evidence type="ECO:0000256" key="9">
    <source>
        <dbReference type="ARBA" id="ARBA00023055"/>
    </source>
</evidence>
<evidence type="ECO:0000256" key="6">
    <source>
        <dbReference type="ARBA" id="ARBA00022729"/>
    </source>
</evidence>
<evidence type="ECO:0000256" key="13">
    <source>
        <dbReference type="ARBA" id="ARBA00023166"/>
    </source>
</evidence>
<dbReference type="Gene3D" id="1.20.120.20">
    <property type="entry name" value="Apolipoprotein"/>
    <property type="match status" value="1"/>
</dbReference>
<dbReference type="GO" id="GO:0055091">
    <property type="term" value="P:phospholipid homeostasis"/>
    <property type="evidence" value="ECO:0007669"/>
    <property type="project" value="Ensembl"/>
</dbReference>
<evidence type="ECO:0000313" key="19">
    <source>
        <dbReference type="EMBL" id="ACO95318.1"/>
    </source>
</evidence>
<reference evidence="19" key="1">
    <citation type="submission" date="2009-04" db="EMBL/GenBank/DDBJ databases">
        <title>NISC Comparative Sequencing Initiative.</title>
        <authorList>
            <person name="Antonellis A."/>
            <person name="Benjamin B."/>
            <person name="Blakesley R.W."/>
            <person name="Bouffard G.G."/>
            <person name="Brinkley C."/>
            <person name="Brooks S."/>
            <person name="Chu G."/>
            <person name="Chub I."/>
            <person name="Coleman H."/>
            <person name="Fuksenko T."/>
            <person name="Gestole M."/>
            <person name="Gregory M."/>
            <person name="Guan X."/>
            <person name="Gupta J."/>
            <person name="Gurson N."/>
            <person name="Han E."/>
            <person name="Han J."/>
            <person name="Hansen N."/>
            <person name="Hargrove A."/>
            <person name="Hines-Harris K."/>
            <person name="Ho S.-L."/>
            <person name="Hu P."/>
            <person name="Hunter G."/>
            <person name="Hurle B."/>
            <person name="Idol J.R."/>
            <person name="Johnson T."/>
            <person name="Knight E."/>
            <person name="Kwong P."/>
            <person name="Lee-Lin S.-Q."/>
            <person name="Legaspi R."/>
            <person name="Madden M."/>
            <person name="Maduro Q.L."/>
            <person name="Maduro V.B."/>
            <person name="Margulies E.H."/>
            <person name="Masiello C."/>
            <person name="Maskeri B."/>
            <person name="McDowell J."/>
            <person name="Merkulov G."/>
            <person name="Montemayor C."/>
            <person name="Mullikin J.C."/>
            <person name="Park M."/>
            <person name="Prasad A."/>
            <person name="Ramsahoye C."/>
            <person name="Reddix-Dugue N."/>
            <person name="Riebow N."/>
            <person name="Schandler K."/>
            <person name="Schueler M.G."/>
            <person name="Sison C."/>
            <person name="Smith L."/>
            <person name="Stantripop S."/>
            <person name="Thomas J.W."/>
            <person name="Thomas P.J."/>
            <person name="Tsipouri V."/>
            <person name="Young A."/>
            <person name="Green E.D."/>
        </authorList>
    </citation>
    <scope>NUCLEOTIDE SEQUENCE</scope>
</reference>
<keyword evidence="6 18" id="KW-0732">Signal</keyword>
<dbReference type="GO" id="GO:0006695">
    <property type="term" value="P:cholesterol biosynthetic process"/>
    <property type="evidence" value="ECO:0007669"/>
    <property type="project" value="Ensembl"/>
</dbReference>
<evidence type="ECO:0000256" key="4">
    <source>
        <dbReference type="ARBA" id="ARBA00022525"/>
    </source>
</evidence>
<keyword evidence="9" id="KW-0445">Lipid transport</keyword>
<dbReference type="GO" id="GO:0030325">
    <property type="term" value="P:adrenal gland development"/>
    <property type="evidence" value="ECO:0007669"/>
    <property type="project" value="Ensembl"/>
</dbReference>
<dbReference type="GO" id="GO:0071402">
    <property type="term" value="P:cellular response to lipoprotein particle stimulus"/>
    <property type="evidence" value="ECO:0007669"/>
    <property type="project" value="Ensembl"/>
</dbReference>
<dbReference type="GO" id="GO:0001935">
    <property type="term" value="P:endothelial cell proliferation"/>
    <property type="evidence" value="ECO:0007669"/>
    <property type="project" value="Ensembl"/>
</dbReference>
<dbReference type="GO" id="GO:0008211">
    <property type="term" value="P:glucocorticoid metabolic process"/>
    <property type="evidence" value="ECO:0007669"/>
    <property type="project" value="Ensembl"/>
</dbReference>
<dbReference type="FunFam" id="1.20.120.20:FF:000001">
    <property type="entry name" value="Apolipoprotein A-I"/>
    <property type="match status" value="1"/>
</dbReference>
<dbReference type="GO" id="GO:0060354">
    <property type="term" value="P:negative regulation of cell adhesion molecule production"/>
    <property type="evidence" value="ECO:0007669"/>
    <property type="project" value="Ensembl"/>
</dbReference>
<dbReference type="GO" id="GO:0034362">
    <property type="term" value="C:low-density lipoprotein particle"/>
    <property type="evidence" value="ECO:0007669"/>
    <property type="project" value="TreeGrafter"/>
</dbReference>
<evidence type="ECO:0000256" key="18">
    <source>
        <dbReference type="SAM" id="SignalP"/>
    </source>
</evidence>
<dbReference type="GO" id="GO:1903561">
    <property type="term" value="C:extracellular vesicle"/>
    <property type="evidence" value="ECO:0007669"/>
    <property type="project" value="TreeGrafter"/>
</dbReference>
<comment type="function">
    <text evidence="16">Participates in the reverse transport of cholesterol from tissues to the liver for excretion by promoting cholesterol efflux from tissues and by acting as a cofactor for the lecithin cholesterol acyltransferase (LCAT). As part of the SPAP complex, activates spermatozoa motility.</text>
</comment>
<organism evidence="19">
    <name type="scientific">Dasypus novemcinctus</name>
    <name type="common">Nine-banded armadillo</name>
    <dbReference type="NCBI Taxonomy" id="9361"/>
    <lineage>
        <taxon>Eukaryota</taxon>
        <taxon>Metazoa</taxon>
        <taxon>Chordata</taxon>
        <taxon>Craniata</taxon>
        <taxon>Vertebrata</taxon>
        <taxon>Euteleostomi</taxon>
        <taxon>Mammalia</taxon>
        <taxon>Eutheria</taxon>
        <taxon>Xenarthra</taxon>
        <taxon>Cingulata</taxon>
        <taxon>Dasypodidae</taxon>
        <taxon>Dasypus</taxon>
    </lineage>
</organism>
<evidence type="ECO:0000256" key="17">
    <source>
        <dbReference type="ARBA" id="ARBA00040759"/>
    </source>
</evidence>
<dbReference type="GO" id="GO:1900026">
    <property type="term" value="P:positive regulation of substrate adhesion-dependent cell spreading"/>
    <property type="evidence" value="ECO:0007669"/>
    <property type="project" value="Ensembl"/>
</dbReference>
<dbReference type="GO" id="GO:0007229">
    <property type="term" value="P:integrin-mediated signaling pathway"/>
    <property type="evidence" value="ECO:0007669"/>
    <property type="project" value="Ensembl"/>
</dbReference>
<dbReference type="GO" id="GO:0015485">
    <property type="term" value="F:cholesterol binding"/>
    <property type="evidence" value="ECO:0007669"/>
    <property type="project" value="Ensembl"/>
</dbReference>
<dbReference type="FunFam" id="1.20.5.20:FF:000001">
    <property type="entry name" value="apolipoprotein A-I"/>
    <property type="match status" value="1"/>
</dbReference>
<dbReference type="GO" id="GO:0042632">
    <property type="term" value="P:cholesterol homeostasis"/>
    <property type="evidence" value="ECO:0007669"/>
    <property type="project" value="Ensembl"/>
</dbReference>
<comment type="similarity">
    <text evidence="2">Belongs to the apolipoprotein A1/A4/E family.</text>
</comment>
<dbReference type="GO" id="GO:0006656">
    <property type="term" value="P:phosphatidylcholine biosynthetic process"/>
    <property type="evidence" value="ECO:0007669"/>
    <property type="project" value="Ensembl"/>
</dbReference>
<dbReference type="GO" id="GO:0042158">
    <property type="term" value="P:lipoprotein biosynthetic process"/>
    <property type="evidence" value="ECO:0007669"/>
    <property type="project" value="Ensembl"/>
</dbReference>
<dbReference type="OMA" id="EYVAQFE"/>
<dbReference type="GO" id="GO:0034375">
    <property type="term" value="P:high-density lipoprotein particle remodeling"/>
    <property type="evidence" value="ECO:0007669"/>
    <property type="project" value="Ensembl"/>
</dbReference>
<dbReference type="GO" id="GO:0045499">
    <property type="term" value="F:chemorepellent activity"/>
    <property type="evidence" value="ECO:0007669"/>
    <property type="project" value="Ensembl"/>
</dbReference>
<dbReference type="GO" id="GO:1904646">
    <property type="term" value="P:cellular response to amyloid-beta"/>
    <property type="evidence" value="ECO:0007669"/>
    <property type="project" value="Ensembl"/>
</dbReference>
<dbReference type="GO" id="GO:0090205">
    <property type="term" value="P:positive regulation of cholesterol metabolic process"/>
    <property type="evidence" value="ECO:0007669"/>
    <property type="project" value="Ensembl"/>
</dbReference>
<keyword evidence="10" id="KW-0558">Oxidation</keyword>